<gene>
    <name evidence="5" type="ORF">OU415_04700</name>
</gene>
<dbReference type="SUPFAM" id="SSF53335">
    <property type="entry name" value="S-adenosyl-L-methionine-dependent methyltransferases"/>
    <property type="match status" value="1"/>
</dbReference>
<reference evidence="5 6" key="1">
    <citation type="submission" date="2022-11" db="EMBL/GenBank/DDBJ databases">
        <title>Draft genome sequence of Saccharopolyspora sp. WRP15-2 isolated from rhizosphere soils of wild rice in Thailand.</title>
        <authorList>
            <person name="Duangmal K."/>
            <person name="Kammanee S."/>
            <person name="Muangham S."/>
        </authorList>
    </citation>
    <scope>NUCLEOTIDE SEQUENCE [LARGE SCALE GENOMIC DNA]</scope>
    <source>
        <strain evidence="5 6">WRP15-2</strain>
    </source>
</reference>
<dbReference type="SMART" id="SM00828">
    <property type="entry name" value="PKS_MT"/>
    <property type="match status" value="1"/>
</dbReference>
<sequence length="271" mass="29821">MTDRSMTAEEVGEFYDDRGWLYEIFMGQNLHIGWWDDADPDVDPKDRMTDVLIGKTPVRRGDRVLDVGCGKGRPALRLAAATGAAVTGITVSEEQVAAGTEAAAAEGLSAQVEFACVDVMDMSFPPGSFDAVWAVETLMYLPDRRAALQSLFEVLRPGGHLLISDYVEREPLDERMREVLVEGFTVSSLPTAEDYRGFLADTGFELAELTDATPHLQRSAARIEDIVAEKYHLVVEKGGAEFAEEFRTMISGVSTLERDHLGYTIALARKP</sequence>
<name>A0ABT4USN0_9PSEU</name>
<dbReference type="Proteomes" id="UP001210380">
    <property type="component" value="Unassembled WGS sequence"/>
</dbReference>
<evidence type="ECO:0000256" key="2">
    <source>
        <dbReference type="ARBA" id="ARBA00022679"/>
    </source>
</evidence>
<feature type="domain" description="Polyketide synthase-like methyltransferase" evidence="4">
    <location>
        <begin position="48"/>
        <end position="271"/>
    </location>
</feature>
<comment type="caution">
    <text evidence="5">The sequence shown here is derived from an EMBL/GenBank/DDBJ whole genome shotgun (WGS) entry which is preliminary data.</text>
</comment>
<evidence type="ECO:0000259" key="4">
    <source>
        <dbReference type="SMART" id="SM00828"/>
    </source>
</evidence>
<accession>A0ABT4USN0</accession>
<evidence type="ECO:0000313" key="5">
    <source>
        <dbReference type="EMBL" id="MDA3624727.1"/>
    </source>
</evidence>
<keyword evidence="2" id="KW-0808">Transferase</keyword>
<proteinExistence type="predicted"/>
<keyword evidence="3" id="KW-0949">S-adenosyl-L-methionine</keyword>
<dbReference type="GO" id="GO:0032259">
    <property type="term" value="P:methylation"/>
    <property type="evidence" value="ECO:0007669"/>
    <property type="project" value="UniProtKB-KW"/>
</dbReference>
<dbReference type="PANTHER" id="PTHR44068:SF11">
    <property type="entry name" value="GERANYL DIPHOSPHATE 2-C-METHYLTRANSFERASE"/>
    <property type="match status" value="1"/>
</dbReference>
<dbReference type="InterPro" id="IPR029063">
    <property type="entry name" value="SAM-dependent_MTases_sf"/>
</dbReference>
<evidence type="ECO:0000256" key="1">
    <source>
        <dbReference type="ARBA" id="ARBA00022603"/>
    </source>
</evidence>
<dbReference type="InterPro" id="IPR050447">
    <property type="entry name" value="Erg6_SMT_methyltransf"/>
</dbReference>
<dbReference type="InterPro" id="IPR020803">
    <property type="entry name" value="MeTfrase_dom"/>
</dbReference>
<dbReference type="Gene3D" id="3.40.50.150">
    <property type="entry name" value="Vaccinia Virus protein VP39"/>
    <property type="match status" value="1"/>
</dbReference>
<dbReference type="RefSeq" id="WP_270947294.1">
    <property type="nucleotide sequence ID" value="NZ_JAQGLA010000004.1"/>
</dbReference>
<dbReference type="PANTHER" id="PTHR44068">
    <property type="entry name" value="ZGC:194242"/>
    <property type="match status" value="1"/>
</dbReference>
<organism evidence="5 6">
    <name type="scientific">Saccharopolyspora oryzae</name>
    <dbReference type="NCBI Taxonomy" id="2997343"/>
    <lineage>
        <taxon>Bacteria</taxon>
        <taxon>Bacillati</taxon>
        <taxon>Actinomycetota</taxon>
        <taxon>Actinomycetes</taxon>
        <taxon>Pseudonocardiales</taxon>
        <taxon>Pseudonocardiaceae</taxon>
        <taxon>Saccharopolyspora</taxon>
    </lineage>
</organism>
<keyword evidence="6" id="KW-1185">Reference proteome</keyword>
<dbReference type="EMBL" id="JAQGLA010000004">
    <property type="protein sequence ID" value="MDA3624727.1"/>
    <property type="molecule type" value="Genomic_DNA"/>
</dbReference>
<dbReference type="InterPro" id="IPR041698">
    <property type="entry name" value="Methyltransf_25"/>
</dbReference>
<evidence type="ECO:0000256" key="3">
    <source>
        <dbReference type="ARBA" id="ARBA00022691"/>
    </source>
</evidence>
<dbReference type="Pfam" id="PF13649">
    <property type="entry name" value="Methyltransf_25"/>
    <property type="match status" value="1"/>
</dbReference>
<dbReference type="CDD" id="cd02440">
    <property type="entry name" value="AdoMet_MTases"/>
    <property type="match status" value="1"/>
</dbReference>
<keyword evidence="1 5" id="KW-0489">Methyltransferase</keyword>
<protein>
    <submittedName>
        <fullName evidence="5">Methyltransferase domain-containing protein</fullName>
    </submittedName>
</protein>
<evidence type="ECO:0000313" key="6">
    <source>
        <dbReference type="Proteomes" id="UP001210380"/>
    </source>
</evidence>
<dbReference type="GO" id="GO:0008168">
    <property type="term" value="F:methyltransferase activity"/>
    <property type="evidence" value="ECO:0007669"/>
    <property type="project" value="UniProtKB-KW"/>
</dbReference>